<sequence>MADHLTNHAADKLRSLYQDIGIDTEELSDSRAKLATRLAHLDPAQHAAKAELSSEDRPVSISTHSDVRHPSTLPRFDSSQLGLIFRAWLHSRFFWTSLTASSAALLLIFSLTQAATFESILEQESLVKIQQFVAVNGDHLQLFDQASNLESSAPRLGRLNALAVVSLLGQQDVHKLASAQGLVEDPRPEFRAYYLEFLLDYADEDFYNIDYIEALMEQETDPQCLYLLGRLLKLATSNQHSFS</sequence>
<evidence type="ECO:0000313" key="2">
    <source>
        <dbReference type="Proteomes" id="UP000218172"/>
    </source>
</evidence>
<accession>A0A2A4MQE7</accession>
<gene>
    <name evidence="1" type="ORF">COC19_03250</name>
</gene>
<name>A0A2A4MQE7_9GAMM</name>
<reference evidence="2" key="1">
    <citation type="submission" date="2017-08" db="EMBL/GenBank/DDBJ databases">
        <title>A dynamic microbial community with high functional redundancy inhabits the cold, oxic subseafloor aquifer.</title>
        <authorList>
            <person name="Tully B.J."/>
            <person name="Wheat C.G."/>
            <person name="Glazer B.T."/>
            <person name="Huber J.A."/>
        </authorList>
    </citation>
    <scope>NUCLEOTIDE SEQUENCE [LARGE SCALE GENOMIC DNA]</scope>
</reference>
<dbReference type="EMBL" id="NVQR01000044">
    <property type="protein sequence ID" value="PCH62143.1"/>
    <property type="molecule type" value="Genomic_DNA"/>
</dbReference>
<dbReference type="AlphaFoldDB" id="A0A2A4MQE7"/>
<dbReference type="Proteomes" id="UP000218172">
    <property type="component" value="Unassembled WGS sequence"/>
</dbReference>
<comment type="caution">
    <text evidence="1">The sequence shown here is derived from an EMBL/GenBank/DDBJ whole genome shotgun (WGS) entry which is preliminary data.</text>
</comment>
<evidence type="ECO:0000313" key="1">
    <source>
        <dbReference type="EMBL" id="PCH62143.1"/>
    </source>
</evidence>
<organism evidence="1 2">
    <name type="scientific">SAR86 cluster bacterium</name>
    <dbReference type="NCBI Taxonomy" id="2030880"/>
    <lineage>
        <taxon>Bacteria</taxon>
        <taxon>Pseudomonadati</taxon>
        <taxon>Pseudomonadota</taxon>
        <taxon>Gammaproteobacteria</taxon>
        <taxon>SAR86 cluster</taxon>
    </lineage>
</organism>
<protein>
    <submittedName>
        <fullName evidence="1">Uncharacterized protein</fullName>
    </submittedName>
</protein>
<proteinExistence type="predicted"/>